<evidence type="ECO:0000313" key="1">
    <source>
        <dbReference type="EMBL" id="VDO03954.1"/>
    </source>
</evidence>
<evidence type="ECO:0000313" key="2">
    <source>
        <dbReference type="Proteomes" id="UP000278807"/>
    </source>
</evidence>
<dbReference type="AlphaFoldDB" id="A0A158QHU8"/>
<dbReference type="EMBL" id="UZAE01012193">
    <property type="protein sequence ID" value="VDO03954.1"/>
    <property type="molecule type" value="Genomic_DNA"/>
</dbReference>
<dbReference type="Proteomes" id="UP000278807">
    <property type="component" value="Unassembled WGS sequence"/>
</dbReference>
<keyword evidence="2" id="KW-1185">Reference proteome</keyword>
<dbReference type="WBParaSite" id="HNAJ_0000809801-mRNA-1">
    <property type="protein sequence ID" value="HNAJ_0000809801-mRNA-1"/>
    <property type="gene ID" value="HNAJ_0000809801"/>
</dbReference>
<gene>
    <name evidence="1" type="ORF">HNAJ_LOCUS8094</name>
</gene>
<reference evidence="3" key="1">
    <citation type="submission" date="2016-04" db="UniProtKB">
        <authorList>
            <consortium name="WormBaseParasite"/>
        </authorList>
    </citation>
    <scope>IDENTIFICATION</scope>
</reference>
<evidence type="ECO:0000313" key="3">
    <source>
        <dbReference type="WBParaSite" id="HNAJ_0000809801-mRNA-1"/>
    </source>
</evidence>
<sequence length="43" mass="4847">MPQFSINQKFQLTGPVSLWILGSSEHCNSFTQGDLVSTEYQPM</sequence>
<reference evidence="1 2" key="2">
    <citation type="submission" date="2018-11" db="EMBL/GenBank/DDBJ databases">
        <authorList>
            <consortium name="Pathogen Informatics"/>
        </authorList>
    </citation>
    <scope>NUCLEOTIDE SEQUENCE [LARGE SCALE GENOMIC DNA]</scope>
</reference>
<accession>A0A158QHU8</accession>
<organism evidence="3">
    <name type="scientific">Rodentolepis nana</name>
    <name type="common">Dwarf tapeworm</name>
    <name type="synonym">Hymenolepis nana</name>
    <dbReference type="NCBI Taxonomy" id="102285"/>
    <lineage>
        <taxon>Eukaryota</taxon>
        <taxon>Metazoa</taxon>
        <taxon>Spiralia</taxon>
        <taxon>Lophotrochozoa</taxon>
        <taxon>Platyhelminthes</taxon>
        <taxon>Cestoda</taxon>
        <taxon>Eucestoda</taxon>
        <taxon>Cyclophyllidea</taxon>
        <taxon>Hymenolepididae</taxon>
        <taxon>Rodentolepis</taxon>
    </lineage>
</organism>
<name>A0A158QHU8_RODNA</name>
<protein>
    <submittedName>
        <fullName evidence="3">Peptidase A1 domain-containing protein</fullName>
    </submittedName>
</protein>
<proteinExistence type="predicted"/>